<feature type="domain" description="Enoyl reductase (ER)" evidence="1">
    <location>
        <begin position="7"/>
        <end position="314"/>
    </location>
</feature>
<dbReference type="Pfam" id="PF08240">
    <property type="entry name" value="ADH_N"/>
    <property type="match status" value="1"/>
</dbReference>
<dbReference type="GO" id="GO:0003960">
    <property type="term" value="F:quinone reductase (NADPH) activity"/>
    <property type="evidence" value="ECO:0007669"/>
    <property type="project" value="UniProtKB-EC"/>
</dbReference>
<dbReference type="InterPro" id="IPR036291">
    <property type="entry name" value="NAD(P)-bd_dom_sf"/>
</dbReference>
<gene>
    <name evidence="2" type="ORF">FB384_001328</name>
</gene>
<dbReference type="PANTHER" id="PTHR43677:SF4">
    <property type="entry name" value="QUINONE OXIDOREDUCTASE-LIKE PROTEIN 2"/>
    <property type="match status" value="1"/>
</dbReference>
<dbReference type="Gene3D" id="3.40.50.720">
    <property type="entry name" value="NAD(P)-binding Rossmann-like Domain"/>
    <property type="match status" value="1"/>
</dbReference>
<accession>A0A839XLL3</accession>
<protein>
    <submittedName>
        <fullName evidence="2">NADPH2:quinone reductase</fullName>
        <ecNumber evidence="2">1.6.5.5</ecNumber>
    </submittedName>
</protein>
<sequence length="316" mass="32826">MRAIHISSLDGPSAVEVVDVPAPADEEQVTVDVRAAGVAFPELLQTRGLYQVKPELPFVPGAEVAGVVAAAPASSGLAVGDRVASLPLLGGFADRVLARPDLTFRLPDGVSFEEGASFLFNYCTSYFALLERGHLAEGETVLVHGGAGGIGTSAIQVAKAFGAGRVIAVVSASEKGDVAMAAGADEFVLAENFKDEVGRAVDVVLDPVGGDRFTDSLRTLREHGRLLVVGFAAGDIPTVKVNRLLLNNISVTGVGWGAYSMPRPGHVATQWAAMEPHLRSGALKPVLGPSFPLEQAADALQCLERRAATGKVVLTV</sequence>
<dbReference type="InterPro" id="IPR013154">
    <property type="entry name" value="ADH-like_N"/>
</dbReference>
<dbReference type="Gene3D" id="3.90.180.10">
    <property type="entry name" value="Medium-chain alcohol dehydrogenases, catalytic domain"/>
    <property type="match status" value="1"/>
</dbReference>
<dbReference type="InterPro" id="IPR011032">
    <property type="entry name" value="GroES-like_sf"/>
</dbReference>
<reference evidence="2 3" key="1">
    <citation type="submission" date="2020-08" db="EMBL/GenBank/DDBJ databases">
        <title>Sequencing the genomes of 1000 actinobacteria strains.</title>
        <authorList>
            <person name="Klenk H.-P."/>
        </authorList>
    </citation>
    <scope>NUCLEOTIDE SEQUENCE [LARGE SCALE GENOMIC DNA]</scope>
    <source>
        <strain evidence="2 3">DSM 45267</strain>
    </source>
</reference>
<evidence type="ECO:0000313" key="3">
    <source>
        <dbReference type="Proteomes" id="UP000564573"/>
    </source>
</evidence>
<dbReference type="SUPFAM" id="SSF51735">
    <property type="entry name" value="NAD(P)-binding Rossmann-fold domains"/>
    <property type="match status" value="1"/>
</dbReference>
<keyword evidence="3" id="KW-1185">Reference proteome</keyword>
<dbReference type="Pfam" id="PF00107">
    <property type="entry name" value="ADH_zinc_N"/>
    <property type="match status" value="1"/>
</dbReference>
<evidence type="ECO:0000259" key="1">
    <source>
        <dbReference type="SMART" id="SM00829"/>
    </source>
</evidence>
<dbReference type="RefSeq" id="WP_183780275.1">
    <property type="nucleotide sequence ID" value="NZ_JACIBS010000001.1"/>
</dbReference>
<dbReference type="EMBL" id="JACIBS010000001">
    <property type="protein sequence ID" value="MBB3662424.1"/>
    <property type="molecule type" value="Genomic_DNA"/>
</dbReference>
<dbReference type="GO" id="GO:0008270">
    <property type="term" value="F:zinc ion binding"/>
    <property type="evidence" value="ECO:0007669"/>
    <property type="project" value="InterPro"/>
</dbReference>
<dbReference type="CDD" id="cd08241">
    <property type="entry name" value="QOR1"/>
    <property type="match status" value="1"/>
</dbReference>
<dbReference type="SUPFAM" id="SSF50129">
    <property type="entry name" value="GroES-like"/>
    <property type="match status" value="1"/>
</dbReference>
<dbReference type="PANTHER" id="PTHR43677">
    <property type="entry name" value="SHORT-CHAIN DEHYDROGENASE/REDUCTASE"/>
    <property type="match status" value="1"/>
</dbReference>
<proteinExistence type="predicted"/>
<organism evidence="2 3">
    <name type="scientific">Prauserella sediminis</name>
    <dbReference type="NCBI Taxonomy" id="577680"/>
    <lineage>
        <taxon>Bacteria</taxon>
        <taxon>Bacillati</taxon>
        <taxon>Actinomycetota</taxon>
        <taxon>Actinomycetes</taxon>
        <taxon>Pseudonocardiales</taxon>
        <taxon>Pseudonocardiaceae</taxon>
        <taxon>Prauserella</taxon>
        <taxon>Prauserella salsuginis group</taxon>
    </lineage>
</organism>
<comment type="caution">
    <text evidence="2">The sequence shown here is derived from an EMBL/GenBank/DDBJ whole genome shotgun (WGS) entry which is preliminary data.</text>
</comment>
<keyword evidence="2" id="KW-0560">Oxidoreductase</keyword>
<dbReference type="AlphaFoldDB" id="A0A839XLL3"/>
<dbReference type="PROSITE" id="PS01162">
    <property type="entry name" value="QOR_ZETA_CRYSTAL"/>
    <property type="match status" value="1"/>
</dbReference>
<dbReference type="InterPro" id="IPR002364">
    <property type="entry name" value="Quin_OxRdtase/zeta-crystal_CS"/>
</dbReference>
<dbReference type="InterPro" id="IPR020843">
    <property type="entry name" value="ER"/>
</dbReference>
<dbReference type="InterPro" id="IPR051397">
    <property type="entry name" value="Zn-ADH-like_protein"/>
</dbReference>
<name>A0A839XLL3_9PSEU</name>
<dbReference type="EC" id="1.6.5.5" evidence="2"/>
<dbReference type="SMART" id="SM00829">
    <property type="entry name" value="PKS_ER"/>
    <property type="match status" value="1"/>
</dbReference>
<dbReference type="InterPro" id="IPR013149">
    <property type="entry name" value="ADH-like_C"/>
</dbReference>
<dbReference type="Proteomes" id="UP000564573">
    <property type="component" value="Unassembled WGS sequence"/>
</dbReference>
<evidence type="ECO:0000313" key="2">
    <source>
        <dbReference type="EMBL" id="MBB3662424.1"/>
    </source>
</evidence>